<protein>
    <recommendedName>
        <fullName evidence="3">Intracellular proteinase inhibitor BsuPI domain-containing protein</fullName>
    </recommendedName>
</protein>
<dbReference type="Proteomes" id="UP000220106">
    <property type="component" value="Unassembled WGS sequence"/>
</dbReference>
<sequence>MKKLVLCMVAIFLIVFLYFDYIAQSDKKNNRMDLNVKQSIEHQLKTKDYESFTYKITNNTNKNFNLLFGTGNEIDVEFHTLTDSSIKEGNIITIESQPTEKHKKEFNKGDTWEYTIKVNSKLLSKGDYQLTAQFIPSNAHTLDKVEQIITYP</sequence>
<dbReference type="AlphaFoldDB" id="A0AAX0RW42"/>
<organism evidence="1 2">
    <name type="scientific">Peribacillus butanolivorans</name>
    <dbReference type="NCBI Taxonomy" id="421767"/>
    <lineage>
        <taxon>Bacteria</taxon>
        <taxon>Bacillati</taxon>
        <taxon>Bacillota</taxon>
        <taxon>Bacilli</taxon>
        <taxon>Bacillales</taxon>
        <taxon>Bacillaceae</taxon>
        <taxon>Peribacillus</taxon>
    </lineage>
</organism>
<evidence type="ECO:0008006" key="3">
    <source>
        <dbReference type="Google" id="ProtNLM"/>
    </source>
</evidence>
<evidence type="ECO:0000313" key="2">
    <source>
        <dbReference type="Proteomes" id="UP000220106"/>
    </source>
</evidence>
<accession>A0AAX0RW42</accession>
<dbReference type="Gene3D" id="2.60.40.2360">
    <property type="entry name" value="Intracellular proteinase inhibitor BsuPI"/>
    <property type="match status" value="1"/>
</dbReference>
<dbReference type="EMBL" id="NUEQ01000119">
    <property type="protein sequence ID" value="PEJ24966.1"/>
    <property type="molecule type" value="Genomic_DNA"/>
</dbReference>
<proteinExistence type="predicted"/>
<reference evidence="1 2" key="1">
    <citation type="submission" date="2017-09" db="EMBL/GenBank/DDBJ databases">
        <title>Large-scale bioinformatics analysis of Bacillus genomes uncovers conserved roles of natural products in bacterial physiology.</title>
        <authorList>
            <consortium name="Agbiome Team Llc"/>
            <person name="Bleich R.M."/>
            <person name="Kirk G.J."/>
            <person name="Santa Maria K.C."/>
            <person name="Allen S.E."/>
            <person name="Farag S."/>
            <person name="Shank E.A."/>
            <person name="Bowers A."/>
        </authorList>
    </citation>
    <scope>NUCLEOTIDE SEQUENCE [LARGE SCALE GENOMIC DNA]</scope>
    <source>
        <strain evidence="1 2">AFS003229</strain>
    </source>
</reference>
<comment type="caution">
    <text evidence="1">The sequence shown here is derived from an EMBL/GenBank/DDBJ whole genome shotgun (WGS) entry which is preliminary data.</text>
</comment>
<dbReference type="RefSeq" id="WP_098178010.1">
    <property type="nucleotide sequence ID" value="NZ_JBLOIZ010000007.1"/>
</dbReference>
<evidence type="ECO:0000313" key="1">
    <source>
        <dbReference type="EMBL" id="PEJ24966.1"/>
    </source>
</evidence>
<gene>
    <name evidence="1" type="ORF">CN689_26490</name>
</gene>
<name>A0AAX0RW42_9BACI</name>
<dbReference type="InterPro" id="IPR038144">
    <property type="entry name" value="IPI"/>
</dbReference>